<proteinExistence type="predicted"/>
<gene>
    <name evidence="1" type="ORF">GCM10009038_16820</name>
</gene>
<name>A0ABQ3E3P8_9GAMM</name>
<organism evidence="1 2">
    <name type="scientific">Salinicola rhizosphaerae</name>
    <dbReference type="NCBI Taxonomy" id="1443141"/>
    <lineage>
        <taxon>Bacteria</taxon>
        <taxon>Pseudomonadati</taxon>
        <taxon>Pseudomonadota</taxon>
        <taxon>Gammaproteobacteria</taxon>
        <taxon>Oceanospirillales</taxon>
        <taxon>Halomonadaceae</taxon>
        <taxon>Salinicola</taxon>
    </lineage>
</organism>
<keyword evidence="2" id="KW-1185">Reference proteome</keyword>
<accession>A0ABQ3E3P8</accession>
<comment type="caution">
    <text evidence="1">The sequence shown here is derived from an EMBL/GenBank/DDBJ whole genome shotgun (WGS) entry which is preliminary data.</text>
</comment>
<sequence length="59" mass="6693">MKISGRIKALILMAVAVYVLAHVVRVMSMMLVRPTARLPSPRRVLRLGHDKSPRHCTRC</sequence>
<evidence type="ECO:0000313" key="1">
    <source>
        <dbReference type="EMBL" id="GHB18422.1"/>
    </source>
</evidence>
<dbReference type="RefSeq" id="WP_189444204.1">
    <property type="nucleotide sequence ID" value="NZ_BMZI01000003.1"/>
</dbReference>
<protein>
    <submittedName>
        <fullName evidence="1">Uncharacterized protein</fullName>
    </submittedName>
</protein>
<dbReference type="EMBL" id="BMZI01000003">
    <property type="protein sequence ID" value="GHB18422.1"/>
    <property type="molecule type" value="Genomic_DNA"/>
</dbReference>
<reference evidence="2" key="1">
    <citation type="journal article" date="2019" name="Int. J. Syst. Evol. Microbiol.">
        <title>The Global Catalogue of Microorganisms (GCM) 10K type strain sequencing project: providing services to taxonomists for standard genome sequencing and annotation.</title>
        <authorList>
            <consortium name="The Broad Institute Genomics Platform"/>
            <consortium name="The Broad Institute Genome Sequencing Center for Infectious Disease"/>
            <person name="Wu L."/>
            <person name="Ma J."/>
        </authorList>
    </citation>
    <scope>NUCLEOTIDE SEQUENCE [LARGE SCALE GENOMIC DNA]</scope>
    <source>
        <strain evidence="2">KCTC 32998</strain>
    </source>
</reference>
<evidence type="ECO:0000313" key="2">
    <source>
        <dbReference type="Proteomes" id="UP000646745"/>
    </source>
</evidence>
<dbReference type="Proteomes" id="UP000646745">
    <property type="component" value="Unassembled WGS sequence"/>
</dbReference>